<dbReference type="GO" id="GO:0008821">
    <property type="term" value="F:crossover junction DNA endonuclease activity"/>
    <property type="evidence" value="ECO:0007669"/>
    <property type="project" value="TreeGrafter"/>
</dbReference>
<dbReference type="EMBL" id="OW240912">
    <property type="protein sequence ID" value="CAH2222643.1"/>
    <property type="molecule type" value="Genomic_DNA"/>
</dbReference>
<dbReference type="InterPro" id="IPR013632">
    <property type="entry name" value="Rad51_C"/>
</dbReference>
<sequence length="154" mass="17514">MWTTWSGEDTTMIKLIVVDSIAFPFRHDFEDLSLRTRLLNTLAQQMISMAKQHNVAVVLTNQMTTRIGPTESMLVPALGESWGHATGTRLTLNWENKQRFATLNKSPSQKIATVPYAIMHQGFRDIAVPEPEVNSSHIEKNPRKRPRVEEDDEA</sequence>
<feature type="region of interest" description="Disordered" evidence="8">
    <location>
        <begin position="130"/>
        <end position="154"/>
    </location>
</feature>
<evidence type="ECO:0000313" key="10">
    <source>
        <dbReference type="EMBL" id="CAH2222643.1"/>
    </source>
</evidence>
<evidence type="ECO:0000313" key="11">
    <source>
        <dbReference type="Proteomes" id="UP001295444"/>
    </source>
</evidence>
<keyword evidence="6" id="KW-0539">Nucleus</keyword>
<proteinExistence type="predicted"/>
<keyword evidence="3" id="KW-0227">DNA damage</keyword>
<gene>
    <name evidence="10" type="ORF">PECUL_23A017717</name>
</gene>
<evidence type="ECO:0000259" key="9">
    <source>
        <dbReference type="PROSITE" id="PS50162"/>
    </source>
</evidence>
<dbReference type="GO" id="GO:0007131">
    <property type="term" value="P:reciprocal meiotic recombination"/>
    <property type="evidence" value="ECO:0007669"/>
    <property type="project" value="TreeGrafter"/>
</dbReference>
<keyword evidence="5" id="KW-0234">DNA repair</keyword>
<keyword evidence="11" id="KW-1185">Reference proteome</keyword>
<dbReference type="AlphaFoldDB" id="A0AAD1R2K7"/>
<dbReference type="InterPro" id="IPR020588">
    <property type="entry name" value="RecA_ATP-bd"/>
</dbReference>
<keyword evidence="2" id="KW-0547">Nucleotide-binding</keyword>
<dbReference type="GO" id="GO:0000400">
    <property type="term" value="F:four-way junction DNA binding"/>
    <property type="evidence" value="ECO:0007669"/>
    <property type="project" value="TreeGrafter"/>
</dbReference>
<dbReference type="PROSITE" id="PS50162">
    <property type="entry name" value="RECA_2"/>
    <property type="match status" value="1"/>
</dbReference>
<evidence type="ECO:0000256" key="1">
    <source>
        <dbReference type="ARBA" id="ARBA00004123"/>
    </source>
</evidence>
<dbReference type="Proteomes" id="UP001295444">
    <property type="component" value="Chromosome 01"/>
</dbReference>
<protein>
    <recommendedName>
        <fullName evidence="7">DNA repair protein RAD51 homolog 3</fullName>
    </recommendedName>
</protein>
<name>A0AAD1R2K7_PELCU</name>
<dbReference type="GO" id="GO:0140664">
    <property type="term" value="F:ATP-dependent DNA damage sensor activity"/>
    <property type="evidence" value="ECO:0007669"/>
    <property type="project" value="InterPro"/>
</dbReference>
<evidence type="ECO:0000256" key="3">
    <source>
        <dbReference type="ARBA" id="ARBA00022763"/>
    </source>
</evidence>
<evidence type="ECO:0000256" key="7">
    <source>
        <dbReference type="ARBA" id="ARBA00040674"/>
    </source>
</evidence>
<dbReference type="PANTHER" id="PTHR46239:SF1">
    <property type="entry name" value="DNA REPAIR PROTEIN RAD51 HOMOLOG 3"/>
    <property type="match status" value="1"/>
</dbReference>
<evidence type="ECO:0000256" key="6">
    <source>
        <dbReference type="ARBA" id="ARBA00023242"/>
    </source>
</evidence>
<evidence type="ECO:0000256" key="8">
    <source>
        <dbReference type="SAM" id="MobiDB-lite"/>
    </source>
</evidence>
<evidence type="ECO:0000256" key="2">
    <source>
        <dbReference type="ARBA" id="ARBA00022741"/>
    </source>
</evidence>
<evidence type="ECO:0000256" key="4">
    <source>
        <dbReference type="ARBA" id="ARBA00022840"/>
    </source>
</evidence>
<feature type="domain" description="RecA family profile 1" evidence="9">
    <location>
        <begin position="1"/>
        <end position="63"/>
    </location>
</feature>
<dbReference type="GO" id="GO:0005524">
    <property type="term" value="F:ATP binding"/>
    <property type="evidence" value="ECO:0007669"/>
    <property type="project" value="UniProtKB-KW"/>
</dbReference>
<dbReference type="InterPro" id="IPR052093">
    <property type="entry name" value="HR_Repair_Mediator"/>
</dbReference>
<dbReference type="Gene3D" id="3.40.50.300">
    <property type="entry name" value="P-loop containing nucleotide triphosphate hydrolases"/>
    <property type="match status" value="1"/>
</dbReference>
<comment type="subcellular location">
    <subcellularLocation>
        <location evidence="1">Nucleus</location>
    </subcellularLocation>
</comment>
<dbReference type="GO" id="GO:0005657">
    <property type="term" value="C:replication fork"/>
    <property type="evidence" value="ECO:0007669"/>
    <property type="project" value="TreeGrafter"/>
</dbReference>
<dbReference type="SUPFAM" id="SSF52540">
    <property type="entry name" value="P-loop containing nucleoside triphosphate hydrolases"/>
    <property type="match status" value="1"/>
</dbReference>
<organism evidence="10 11">
    <name type="scientific">Pelobates cultripes</name>
    <name type="common">Western spadefoot toad</name>
    <dbReference type="NCBI Taxonomy" id="61616"/>
    <lineage>
        <taxon>Eukaryota</taxon>
        <taxon>Metazoa</taxon>
        <taxon>Chordata</taxon>
        <taxon>Craniata</taxon>
        <taxon>Vertebrata</taxon>
        <taxon>Euteleostomi</taxon>
        <taxon>Amphibia</taxon>
        <taxon>Batrachia</taxon>
        <taxon>Anura</taxon>
        <taxon>Pelobatoidea</taxon>
        <taxon>Pelobatidae</taxon>
        <taxon>Pelobates</taxon>
    </lineage>
</organism>
<reference evidence="10" key="1">
    <citation type="submission" date="2022-03" db="EMBL/GenBank/DDBJ databases">
        <authorList>
            <person name="Alioto T."/>
            <person name="Alioto T."/>
            <person name="Gomez Garrido J."/>
        </authorList>
    </citation>
    <scope>NUCLEOTIDE SEQUENCE</scope>
</reference>
<dbReference type="PANTHER" id="PTHR46239">
    <property type="entry name" value="DNA REPAIR PROTEIN RAD51 HOMOLOG 3 RAD51C"/>
    <property type="match status" value="1"/>
</dbReference>
<dbReference type="GO" id="GO:0000707">
    <property type="term" value="P:meiotic DNA recombinase assembly"/>
    <property type="evidence" value="ECO:0007669"/>
    <property type="project" value="TreeGrafter"/>
</dbReference>
<evidence type="ECO:0000256" key="5">
    <source>
        <dbReference type="ARBA" id="ARBA00023204"/>
    </source>
</evidence>
<keyword evidence="4" id="KW-0067">ATP-binding</keyword>
<accession>A0AAD1R2K7</accession>
<dbReference type="GO" id="GO:0033063">
    <property type="term" value="C:Rad51B-Rad51C-Rad51D-XRCC2 complex"/>
    <property type="evidence" value="ECO:0007669"/>
    <property type="project" value="TreeGrafter"/>
</dbReference>
<dbReference type="GO" id="GO:0033065">
    <property type="term" value="C:Rad51C-XRCC3 complex"/>
    <property type="evidence" value="ECO:0007669"/>
    <property type="project" value="TreeGrafter"/>
</dbReference>
<dbReference type="Pfam" id="PF08423">
    <property type="entry name" value="Rad51"/>
    <property type="match status" value="1"/>
</dbReference>
<dbReference type="InterPro" id="IPR027417">
    <property type="entry name" value="P-loop_NTPase"/>
</dbReference>